<reference evidence="1" key="1">
    <citation type="submission" date="2020-08" db="EMBL/GenBank/DDBJ databases">
        <title>Multicomponent nature underlies the extraordinary mechanical properties of spider dragline silk.</title>
        <authorList>
            <person name="Kono N."/>
            <person name="Nakamura H."/>
            <person name="Mori M."/>
            <person name="Yoshida Y."/>
            <person name="Ohtoshi R."/>
            <person name="Malay A.D."/>
            <person name="Moran D.A.P."/>
            <person name="Tomita M."/>
            <person name="Numata K."/>
            <person name="Arakawa K."/>
        </authorList>
    </citation>
    <scope>NUCLEOTIDE SEQUENCE</scope>
</reference>
<evidence type="ECO:0000313" key="2">
    <source>
        <dbReference type="Proteomes" id="UP000887013"/>
    </source>
</evidence>
<sequence>MPAVAEARSYGGETCRPPLGHVIYGDAGSPLHDGQRGSPRVAAYGGRGDRRFVAAIGMAEDRACRLQSVEGNYACRHACSGRGCDIRRLQ</sequence>
<protein>
    <submittedName>
        <fullName evidence="1">Uncharacterized protein</fullName>
    </submittedName>
</protein>
<evidence type="ECO:0000313" key="1">
    <source>
        <dbReference type="EMBL" id="GFS78312.1"/>
    </source>
</evidence>
<comment type="caution">
    <text evidence="1">The sequence shown here is derived from an EMBL/GenBank/DDBJ whole genome shotgun (WGS) entry which is preliminary data.</text>
</comment>
<keyword evidence="2" id="KW-1185">Reference proteome</keyword>
<dbReference type="AlphaFoldDB" id="A0A8X6MU44"/>
<name>A0A8X6MU44_NEPPI</name>
<dbReference type="Proteomes" id="UP000887013">
    <property type="component" value="Unassembled WGS sequence"/>
</dbReference>
<accession>A0A8X6MU44</accession>
<proteinExistence type="predicted"/>
<dbReference type="EMBL" id="BMAW01097174">
    <property type="protein sequence ID" value="GFS78312.1"/>
    <property type="molecule type" value="Genomic_DNA"/>
</dbReference>
<organism evidence="1 2">
    <name type="scientific">Nephila pilipes</name>
    <name type="common">Giant wood spider</name>
    <name type="synonym">Nephila maculata</name>
    <dbReference type="NCBI Taxonomy" id="299642"/>
    <lineage>
        <taxon>Eukaryota</taxon>
        <taxon>Metazoa</taxon>
        <taxon>Ecdysozoa</taxon>
        <taxon>Arthropoda</taxon>
        <taxon>Chelicerata</taxon>
        <taxon>Arachnida</taxon>
        <taxon>Araneae</taxon>
        <taxon>Araneomorphae</taxon>
        <taxon>Entelegynae</taxon>
        <taxon>Araneoidea</taxon>
        <taxon>Nephilidae</taxon>
        <taxon>Nephila</taxon>
    </lineage>
</organism>
<gene>
    <name evidence="1" type="ORF">NPIL_299601</name>
</gene>